<keyword evidence="2" id="KW-1185">Reference proteome</keyword>
<evidence type="ECO:0008006" key="3">
    <source>
        <dbReference type="Google" id="ProtNLM"/>
    </source>
</evidence>
<protein>
    <recommendedName>
        <fullName evidence="3">Secreted protein</fullName>
    </recommendedName>
</protein>
<gene>
    <name evidence="1" type="ORF">SPARVUS_LOCUS14827732</name>
</gene>
<name>A0ABN9GWU8_9NEOB</name>
<sequence length="81" mass="9323">MCALLVSTNCRASSFLGILGKAWEECKEELRSKRGFATRLKSPPTNRWGDKNLSRTSKKFRKKESLCRIRCIDFCNSKFST</sequence>
<reference evidence="1" key="1">
    <citation type="submission" date="2023-05" db="EMBL/GenBank/DDBJ databases">
        <authorList>
            <person name="Stuckert A."/>
        </authorList>
    </citation>
    <scope>NUCLEOTIDE SEQUENCE</scope>
</reference>
<organism evidence="1 2">
    <name type="scientific">Staurois parvus</name>
    <dbReference type="NCBI Taxonomy" id="386267"/>
    <lineage>
        <taxon>Eukaryota</taxon>
        <taxon>Metazoa</taxon>
        <taxon>Chordata</taxon>
        <taxon>Craniata</taxon>
        <taxon>Vertebrata</taxon>
        <taxon>Euteleostomi</taxon>
        <taxon>Amphibia</taxon>
        <taxon>Batrachia</taxon>
        <taxon>Anura</taxon>
        <taxon>Neobatrachia</taxon>
        <taxon>Ranoidea</taxon>
        <taxon>Ranidae</taxon>
        <taxon>Staurois</taxon>
    </lineage>
</organism>
<evidence type="ECO:0000313" key="1">
    <source>
        <dbReference type="EMBL" id="CAI9613041.1"/>
    </source>
</evidence>
<proteinExistence type="predicted"/>
<dbReference type="Proteomes" id="UP001162483">
    <property type="component" value="Unassembled WGS sequence"/>
</dbReference>
<comment type="caution">
    <text evidence="1">The sequence shown here is derived from an EMBL/GenBank/DDBJ whole genome shotgun (WGS) entry which is preliminary data.</text>
</comment>
<dbReference type="EMBL" id="CATNWA010019410">
    <property type="protein sequence ID" value="CAI9613041.1"/>
    <property type="molecule type" value="Genomic_DNA"/>
</dbReference>
<accession>A0ABN9GWU8</accession>
<evidence type="ECO:0000313" key="2">
    <source>
        <dbReference type="Proteomes" id="UP001162483"/>
    </source>
</evidence>